<dbReference type="EMBL" id="SDPT01000002">
    <property type="protein sequence ID" value="RXZ31870.1"/>
    <property type="molecule type" value="Genomic_DNA"/>
</dbReference>
<reference evidence="7 8" key="1">
    <citation type="submission" date="2019-01" db="EMBL/GenBank/DDBJ databases">
        <title>Sphingomonas mucosissima sp. nov. and Sphingomonas desiccabilis sp. nov., from biological soil crusts in the Colorado Plateau, USA.</title>
        <authorList>
            <person name="Zhu D."/>
        </authorList>
    </citation>
    <scope>NUCLEOTIDE SEQUENCE [LARGE SCALE GENOMIC DNA]</scope>
    <source>
        <strain evidence="7 8">CP1D</strain>
    </source>
</reference>
<comment type="caution">
    <text evidence="7">The sequence shown here is derived from an EMBL/GenBank/DDBJ whole genome shotgun (WGS) entry which is preliminary data.</text>
</comment>
<dbReference type="GO" id="GO:0016746">
    <property type="term" value="F:acyltransferase activity"/>
    <property type="evidence" value="ECO:0007669"/>
    <property type="project" value="UniProtKB-KW"/>
</dbReference>
<keyword evidence="2" id="KW-0963">Cytoplasm</keyword>
<dbReference type="Gene3D" id="3.40.50.1820">
    <property type="entry name" value="alpha/beta hydrolase"/>
    <property type="match status" value="1"/>
</dbReference>
<sequence length="594" mass="65609">MADDAAPPPPEQPAIPSLADLQHWTAVFGRAQQMLLEHGFAFPADTEAKAAAAGEAAPAALPAWADPFALAQAGTAYWADTLKLWQRFIDPAHAGPYVEPEAQARDRRFKAPQWHEQPVFDFIRQSYFLASEHLMKGVDALEGIEPRQKERLRFLARGFVDAMSPTNFPVTNPLVLERIVETRGENLLKGLQNLLSDMARGQLTQSDATAFEVGRNIATTPGKVIKRTELYELIHYVPTTEKVLATPLVIFPPWINRFYILDLTAEKSFIRWAVEQGLSVFVVSWRSADASMKDVRWDDYVLHGQIDAIDTVRELLDVPAVHTVGYCVAGTTLAATLALLAARGEADKVASATFFTAQVDFSQAGELSLFVDDDQLELIRTLSAEGFLDGRVMAATFNLLRGRELIWNYVTANYLLGEDAPPFDLLHWNADVTNLPATWHLSYLTDLYRDNRLVQPGSIAIDGTPLDLTTVRTPSYIQAGREDHIAPAESVWRITHHFDGPLRFVLAGSGHIAGVVNPPSAGKYQYWLNDSPGVETLADFLSGAREVKGSWWPDWIQWLRGIDAAEVEVSGGRVPGEGALPPLGPAPGEYVLKR</sequence>
<dbReference type="InterPro" id="IPR029058">
    <property type="entry name" value="AB_hydrolase_fold"/>
</dbReference>
<evidence type="ECO:0000313" key="7">
    <source>
        <dbReference type="EMBL" id="RXZ31870.1"/>
    </source>
</evidence>
<keyword evidence="3" id="KW-0808">Transferase</keyword>
<dbReference type="RefSeq" id="WP_129342100.1">
    <property type="nucleotide sequence ID" value="NZ_JACIDD010000002.1"/>
</dbReference>
<dbReference type="PANTHER" id="PTHR36837">
    <property type="entry name" value="POLY(3-HYDROXYALKANOATE) POLYMERASE SUBUNIT PHAC"/>
    <property type="match status" value="1"/>
</dbReference>
<evidence type="ECO:0000256" key="1">
    <source>
        <dbReference type="ARBA" id="ARBA00004496"/>
    </source>
</evidence>
<feature type="domain" description="Poly-beta-hydroxybutyrate polymerase N-terminal" evidence="6">
    <location>
        <begin position="105"/>
        <end position="273"/>
    </location>
</feature>
<dbReference type="Pfam" id="PF00561">
    <property type="entry name" value="Abhydrolase_1"/>
    <property type="match status" value="1"/>
</dbReference>
<protein>
    <submittedName>
        <fullName evidence="7">Class I poly(R)-hydroxyalkanoic acid synthase</fullName>
    </submittedName>
</protein>
<dbReference type="Pfam" id="PF07167">
    <property type="entry name" value="PhaC_N"/>
    <property type="match status" value="1"/>
</dbReference>
<dbReference type="GO" id="GO:0005737">
    <property type="term" value="C:cytoplasm"/>
    <property type="evidence" value="ECO:0007669"/>
    <property type="project" value="UniProtKB-SubCell"/>
</dbReference>
<dbReference type="AlphaFoldDB" id="A0A4Q2ITR2"/>
<organism evidence="7 8">
    <name type="scientific">Sphingomonas desiccabilis</name>
    <dbReference type="NCBI Taxonomy" id="429134"/>
    <lineage>
        <taxon>Bacteria</taxon>
        <taxon>Pseudomonadati</taxon>
        <taxon>Pseudomonadota</taxon>
        <taxon>Alphaproteobacteria</taxon>
        <taxon>Sphingomonadales</taxon>
        <taxon>Sphingomonadaceae</taxon>
        <taxon>Sphingomonas</taxon>
    </lineage>
</organism>
<dbReference type="InterPro" id="IPR010941">
    <property type="entry name" value="PhaC_N"/>
</dbReference>
<dbReference type="PANTHER" id="PTHR36837:SF5">
    <property type="entry name" value="POLY-3-HYDROXYBUTYRATE SYNTHASE"/>
    <property type="match status" value="1"/>
</dbReference>
<dbReference type="Proteomes" id="UP000292347">
    <property type="component" value="Unassembled WGS sequence"/>
</dbReference>
<dbReference type="InterPro" id="IPR051321">
    <property type="entry name" value="PHA/PHB_synthase"/>
</dbReference>
<keyword evidence="4" id="KW-0012">Acyltransferase</keyword>
<gene>
    <name evidence="7" type="primary">phaC</name>
    <name evidence="7" type="ORF">EO081_11795</name>
</gene>
<evidence type="ECO:0000256" key="3">
    <source>
        <dbReference type="ARBA" id="ARBA00022679"/>
    </source>
</evidence>
<keyword evidence="8" id="KW-1185">Reference proteome</keyword>
<dbReference type="SUPFAM" id="SSF53474">
    <property type="entry name" value="alpha/beta-Hydrolases"/>
    <property type="match status" value="1"/>
</dbReference>
<evidence type="ECO:0000256" key="2">
    <source>
        <dbReference type="ARBA" id="ARBA00022490"/>
    </source>
</evidence>
<evidence type="ECO:0000259" key="5">
    <source>
        <dbReference type="Pfam" id="PF00561"/>
    </source>
</evidence>
<dbReference type="NCBIfam" id="TIGR01838">
    <property type="entry name" value="PHA_synth_I"/>
    <property type="match status" value="1"/>
</dbReference>
<evidence type="ECO:0000313" key="8">
    <source>
        <dbReference type="Proteomes" id="UP000292347"/>
    </source>
</evidence>
<name>A0A4Q2ITR2_9SPHN</name>
<accession>A0A4Q2ITR2</accession>
<dbReference type="OrthoDB" id="7208816at2"/>
<dbReference type="GO" id="GO:0042619">
    <property type="term" value="P:poly-hydroxybutyrate biosynthetic process"/>
    <property type="evidence" value="ECO:0007669"/>
    <property type="project" value="InterPro"/>
</dbReference>
<comment type="subcellular location">
    <subcellularLocation>
        <location evidence="1">Cytoplasm</location>
    </subcellularLocation>
</comment>
<feature type="domain" description="AB hydrolase-1" evidence="5">
    <location>
        <begin position="276"/>
        <end position="517"/>
    </location>
</feature>
<evidence type="ECO:0000256" key="4">
    <source>
        <dbReference type="ARBA" id="ARBA00023315"/>
    </source>
</evidence>
<proteinExistence type="predicted"/>
<dbReference type="InterPro" id="IPR010963">
    <property type="entry name" value="PHA_synth_I"/>
</dbReference>
<evidence type="ECO:0000259" key="6">
    <source>
        <dbReference type="Pfam" id="PF07167"/>
    </source>
</evidence>
<dbReference type="InterPro" id="IPR000073">
    <property type="entry name" value="AB_hydrolase_1"/>
</dbReference>